<reference evidence="2 3" key="1">
    <citation type="submission" date="2019-11" db="EMBL/GenBank/DDBJ databases">
        <title>Whole genome sequence of Oryza granulata.</title>
        <authorList>
            <person name="Li W."/>
        </authorList>
    </citation>
    <scope>NUCLEOTIDE SEQUENCE [LARGE SCALE GENOMIC DNA]</scope>
    <source>
        <strain evidence="3">cv. Menghai</strain>
        <tissue evidence="2">Leaf</tissue>
    </source>
</reference>
<accession>A0A6G1FCM7</accession>
<dbReference type="Proteomes" id="UP000479710">
    <property type="component" value="Unassembled WGS sequence"/>
</dbReference>
<gene>
    <name evidence="2" type="ORF">E2562_026434</name>
</gene>
<feature type="compositionally biased region" description="Basic and acidic residues" evidence="1">
    <location>
        <begin position="333"/>
        <end position="345"/>
    </location>
</feature>
<dbReference type="AlphaFoldDB" id="A0A6G1FCM7"/>
<comment type="caution">
    <text evidence="2">The sequence shown here is derived from an EMBL/GenBank/DDBJ whole genome shotgun (WGS) entry which is preliminary data.</text>
</comment>
<feature type="compositionally biased region" description="Basic and acidic residues" evidence="1">
    <location>
        <begin position="263"/>
        <end position="274"/>
    </location>
</feature>
<feature type="compositionally biased region" description="Basic and acidic residues" evidence="1">
    <location>
        <begin position="233"/>
        <end position="256"/>
    </location>
</feature>
<feature type="region of interest" description="Disordered" evidence="1">
    <location>
        <begin position="1"/>
        <end position="20"/>
    </location>
</feature>
<name>A0A6G1FCM7_9ORYZ</name>
<organism evidence="2 3">
    <name type="scientific">Oryza meyeriana var. granulata</name>
    <dbReference type="NCBI Taxonomy" id="110450"/>
    <lineage>
        <taxon>Eukaryota</taxon>
        <taxon>Viridiplantae</taxon>
        <taxon>Streptophyta</taxon>
        <taxon>Embryophyta</taxon>
        <taxon>Tracheophyta</taxon>
        <taxon>Spermatophyta</taxon>
        <taxon>Magnoliopsida</taxon>
        <taxon>Liliopsida</taxon>
        <taxon>Poales</taxon>
        <taxon>Poaceae</taxon>
        <taxon>BOP clade</taxon>
        <taxon>Oryzoideae</taxon>
        <taxon>Oryzeae</taxon>
        <taxon>Oryzinae</taxon>
        <taxon>Oryza</taxon>
        <taxon>Oryza meyeriana</taxon>
    </lineage>
</organism>
<feature type="compositionally biased region" description="Basic and acidic residues" evidence="1">
    <location>
        <begin position="307"/>
        <end position="323"/>
    </location>
</feature>
<dbReference type="PANTHER" id="PTHR32343:SF28">
    <property type="entry name" value="OS04G0624800 PROTEIN"/>
    <property type="match status" value="1"/>
</dbReference>
<sequence length="380" mass="40769">MDPISVAHSSPRPQVESAIGARSCSDRIRGGERCPNCRSSGDERSQFAYITFQDDQGAERAMLLTGATIVDMAVIITPATNHQLPAAVLTDLESKNVGGVESALRKAEDAVGSMLAKGFVLGKDALEKAKSFDERHQLTSTATAKVSSLDRKMGLSQKFSTGTLVVNEKMKEMDQKYQVAEKTKSALAAAELTVSTAGSAIMSNRYILTGAAWVTDAYSKVATTATDAGAKAKEMMVAEQDGKHQDGELAKAHSPESSEEVVQEGKHQEGERPKNNMPENPEMDKKELENQDGAIPTAHVQENAQKAGKEHEHPEADLPKADIPESFLMAEQSEQHKHPDSELSKTHIPGSPVTIPVGMAATDGNTSNTPKKPEHAQGFI</sequence>
<evidence type="ECO:0008006" key="4">
    <source>
        <dbReference type="Google" id="ProtNLM"/>
    </source>
</evidence>
<evidence type="ECO:0000313" key="3">
    <source>
        <dbReference type="Proteomes" id="UP000479710"/>
    </source>
</evidence>
<dbReference type="OrthoDB" id="7763451at2759"/>
<feature type="region of interest" description="Disordered" evidence="1">
    <location>
        <begin position="233"/>
        <end position="380"/>
    </location>
</feature>
<keyword evidence="3" id="KW-1185">Reference proteome</keyword>
<proteinExistence type="predicted"/>
<dbReference type="EMBL" id="SPHZ02000001">
    <property type="protein sequence ID" value="KAF0934688.1"/>
    <property type="molecule type" value="Genomic_DNA"/>
</dbReference>
<feature type="compositionally biased region" description="Basic and acidic residues" evidence="1">
    <location>
        <begin position="371"/>
        <end position="380"/>
    </location>
</feature>
<protein>
    <recommendedName>
        <fullName evidence="4">RRM domain-containing protein</fullName>
    </recommendedName>
</protein>
<evidence type="ECO:0000256" key="1">
    <source>
        <dbReference type="SAM" id="MobiDB-lite"/>
    </source>
</evidence>
<dbReference type="PANTHER" id="PTHR32343">
    <property type="entry name" value="SERINE/ARGININE-RICH SPLICING FACTOR"/>
    <property type="match status" value="1"/>
</dbReference>
<evidence type="ECO:0000313" key="2">
    <source>
        <dbReference type="EMBL" id="KAF0934688.1"/>
    </source>
</evidence>